<sequence length="116" mass="13750">MPINNIHRRLRRLTEFFEEQFNWSAAPATSVRLSCPPRPVTNDPPNEAEVHKELQLLKRYKSLGDEIDARIMKARTAYYNLRYLWRLRDVNLALKGRIYNALMRAVLLYACETWSL</sequence>
<accession>A0A183QNB3</accession>
<reference evidence="1" key="1">
    <citation type="submission" date="2022-06" db="EMBL/GenBank/DDBJ databases">
        <authorList>
            <person name="Berger JAMES D."/>
            <person name="Berger JAMES D."/>
        </authorList>
    </citation>
    <scope>NUCLEOTIDE SEQUENCE [LARGE SCALE GENOMIC DNA]</scope>
</reference>
<proteinExistence type="predicted"/>
<organism evidence="1 2">
    <name type="scientific">Schistosoma rodhaini</name>
    <dbReference type="NCBI Taxonomy" id="6188"/>
    <lineage>
        <taxon>Eukaryota</taxon>
        <taxon>Metazoa</taxon>
        <taxon>Spiralia</taxon>
        <taxon>Lophotrochozoa</taxon>
        <taxon>Platyhelminthes</taxon>
        <taxon>Trematoda</taxon>
        <taxon>Digenea</taxon>
        <taxon>Strigeidida</taxon>
        <taxon>Schistosomatoidea</taxon>
        <taxon>Schistosomatidae</taxon>
        <taxon>Schistosoma</taxon>
    </lineage>
</organism>
<keyword evidence="1" id="KW-1185">Reference proteome</keyword>
<dbReference type="WBParaSite" id="SRDH1_38210.1">
    <property type="protein sequence ID" value="SRDH1_38210.1"/>
    <property type="gene ID" value="SRDH1_38210"/>
</dbReference>
<dbReference type="AlphaFoldDB" id="A0A183QNB3"/>
<evidence type="ECO:0000313" key="2">
    <source>
        <dbReference type="WBParaSite" id="SRDH1_38210.1"/>
    </source>
</evidence>
<evidence type="ECO:0000313" key="1">
    <source>
        <dbReference type="Proteomes" id="UP000050792"/>
    </source>
</evidence>
<protein>
    <submittedName>
        <fullName evidence="2">Uncharacterized protein</fullName>
    </submittedName>
</protein>
<name>A0A183QNB3_9TREM</name>
<dbReference type="Proteomes" id="UP000050792">
    <property type="component" value="Unassembled WGS sequence"/>
</dbReference>
<reference evidence="2" key="2">
    <citation type="submission" date="2023-11" db="UniProtKB">
        <authorList>
            <consortium name="WormBaseParasite"/>
        </authorList>
    </citation>
    <scope>IDENTIFICATION</scope>
</reference>